<organism evidence="1 2">
    <name type="scientific">Novipirellula rosea</name>
    <dbReference type="NCBI Taxonomy" id="1031540"/>
    <lineage>
        <taxon>Bacteria</taxon>
        <taxon>Pseudomonadati</taxon>
        <taxon>Planctomycetota</taxon>
        <taxon>Planctomycetia</taxon>
        <taxon>Pirellulales</taxon>
        <taxon>Pirellulaceae</taxon>
        <taxon>Novipirellula</taxon>
    </lineage>
</organism>
<evidence type="ECO:0000313" key="1">
    <source>
        <dbReference type="EMBL" id="GAA4449359.1"/>
    </source>
</evidence>
<dbReference type="Proteomes" id="UP001500840">
    <property type="component" value="Unassembled WGS sequence"/>
</dbReference>
<sequence>MFRTHDSNVLGVPGAAKFLTDTGSIRASQWYAEIEAWQRTSPRLLRAIIVIRRETRHLGPTEERKRRHRKHQDPCLDADEILICLRQRVTAANVDKGP</sequence>
<protein>
    <submittedName>
        <fullName evidence="1">Uncharacterized protein</fullName>
    </submittedName>
</protein>
<dbReference type="EMBL" id="BAABGA010000018">
    <property type="protein sequence ID" value="GAA4449359.1"/>
    <property type="molecule type" value="Genomic_DNA"/>
</dbReference>
<evidence type="ECO:0000313" key="2">
    <source>
        <dbReference type="Proteomes" id="UP001500840"/>
    </source>
</evidence>
<comment type="caution">
    <text evidence="1">The sequence shown here is derived from an EMBL/GenBank/DDBJ whole genome shotgun (WGS) entry which is preliminary data.</text>
</comment>
<accession>A0ABP8MEI2</accession>
<keyword evidence="2" id="KW-1185">Reference proteome</keyword>
<name>A0ABP8MEI2_9BACT</name>
<reference evidence="2" key="1">
    <citation type="journal article" date="2019" name="Int. J. Syst. Evol. Microbiol.">
        <title>The Global Catalogue of Microorganisms (GCM) 10K type strain sequencing project: providing services to taxonomists for standard genome sequencing and annotation.</title>
        <authorList>
            <consortium name="The Broad Institute Genomics Platform"/>
            <consortium name="The Broad Institute Genome Sequencing Center for Infectious Disease"/>
            <person name="Wu L."/>
            <person name="Ma J."/>
        </authorList>
    </citation>
    <scope>NUCLEOTIDE SEQUENCE [LARGE SCALE GENOMIC DNA]</scope>
    <source>
        <strain evidence="2">JCM 17759</strain>
    </source>
</reference>
<gene>
    <name evidence="1" type="ORF">GCM10023156_13760</name>
</gene>
<dbReference type="RefSeq" id="WP_345320620.1">
    <property type="nucleotide sequence ID" value="NZ_BAABGA010000018.1"/>
</dbReference>
<proteinExistence type="predicted"/>